<evidence type="ECO:0000256" key="1">
    <source>
        <dbReference type="ARBA" id="ARBA00004123"/>
    </source>
</evidence>
<dbReference type="Proteomes" id="UP001604277">
    <property type="component" value="Unassembled WGS sequence"/>
</dbReference>
<evidence type="ECO:0000313" key="5">
    <source>
        <dbReference type="EMBL" id="KAL2519974.1"/>
    </source>
</evidence>
<keyword evidence="3" id="KW-0234">DNA repair</keyword>
<gene>
    <name evidence="5" type="ORF">Fot_23897</name>
</gene>
<dbReference type="Pfam" id="PF20168">
    <property type="entry name" value="PDS5"/>
    <property type="match status" value="1"/>
</dbReference>
<reference evidence="6" key="1">
    <citation type="submission" date="2024-07" db="EMBL/GenBank/DDBJ databases">
        <title>Two chromosome-level genome assemblies of Korean endemic species Abeliophyllum distichum and Forsythia ovata (Oleaceae).</title>
        <authorList>
            <person name="Jang H."/>
        </authorList>
    </citation>
    <scope>NUCLEOTIDE SEQUENCE [LARGE SCALE GENOMIC DNA]</scope>
</reference>
<dbReference type="GO" id="GO:0006281">
    <property type="term" value="P:DNA repair"/>
    <property type="evidence" value="ECO:0007669"/>
    <property type="project" value="UniProtKB-KW"/>
</dbReference>
<evidence type="ECO:0000256" key="3">
    <source>
        <dbReference type="ARBA" id="ARBA00023204"/>
    </source>
</evidence>
<evidence type="ECO:0000256" key="4">
    <source>
        <dbReference type="ARBA" id="ARBA00023242"/>
    </source>
</evidence>
<keyword evidence="4" id="KW-0539">Nucleus</keyword>
<dbReference type="AlphaFoldDB" id="A0ABD1U4P3"/>
<sequence>MVPKSTNKKLIDEWKYAMDYWVNCLRTLASSNMEATSAFPKLEKSESLKSTTKPLSDSLVRHGLLLHKDKDIRLLVGICFCEIIQILAPNLDFSDVTFRAKCSVYIIPSTFHPCNHHGHF</sequence>
<dbReference type="PANTHER" id="PTHR12663">
    <property type="entry name" value="ANDROGEN INDUCED INHIBITOR OF PROLIFERATION AS3 / PDS5-RELATED"/>
    <property type="match status" value="1"/>
</dbReference>
<accession>A0ABD1U4P3</accession>
<evidence type="ECO:0000256" key="2">
    <source>
        <dbReference type="ARBA" id="ARBA00022763"/>
    </source>
</evidence>
<keyword evidence="6" id="KW-1185">Reference proteome</keyword>
<comment type="subcellular location">
    <subcellularLocation>
        <location evidence="1">Nucleus</location>
    </subcellularLocation>
</comment>
<dbReference type="GO" id="GO:0005634">
    <property type="term" value="C:nucleus"/>
    <property type="evidence" value="ECO:0007669"/>
    <property type="project" value="UniProtKB-SubCell"/>
</dbReference>
<dbReference type="GO" id="GO:0007062">
    <property type="term" value="P:sister chromatid cohesion"/>
    <property type="evidence" value="ECO:0007669"/>
    <property type="project" value="UniProtKB-ARBA"/>
</dbReference>
<dbReference type="EMBL" id="JBFOLJ010000007">
    <property type="protein sequence ID" value="KAL2519974.1"/>
    <property type="molecule type" value="Genomic_DNA"/>
</dbReference>
<protein>
    <submittedName>
        <fullName evidence="5">Uncharacterized protein</fullName>
    </submittedName>
</protein>
<organism evidence="5 6">
    <name type="scientific">Forsythia ovata</name>
    <dbReference type="NCBI Taxonomy" id="205694"/>
    <lineage>
        <taxon>Eukaryota</taxon>
        <taxon>Viridiplantae</taxon>
        <taxon>Streptophyta</taxon>
        <taxon>Embryophyta</taxon>
        <taxon>Tracheophyta</taxon>
        <taxon>Spermatophyta</taxon>
        <taxon>Magnoliopsida</taxon>
        <taxon>eudicotyledons</taxon>
        <taxon>Gunneridae</taxon>
        <taxon>Pentapetalae</taxon>
        <taxon>asterids</taxon>
        <taxon>lamiids</taxon>
        <taxon>Lamiales</taxon>
        <taxon>Oleaceae</taxon>
        <taxon>Forsythieae</taxon>
        <taxon>Forsythia</taxon>
    </lineage>
</organism>
<comment type="caution">
    <text evidence="5">The sequence shown here is derived from an EMBL/GenBank/DDBJ whole genome shotgun (WGS) entry which is preliminary data.</text>
</comment>
<name>A0ABD1U4P3_9LAMI</name>
<proteinExistence type="predicted"/>
<dbReference type="InterPro" id="IPR039776">
    <property type="entry name" value="Pds5"/>
</dbReference>
<evidence type="ECO:0000313" key="6">
    <source>
        <dbReference type="Proteomes" id="UP001604277"/>
    </source>
</evidence>
<keyword evidence="2" id="KW-0227">DNA damage</keyword>
<dbReference type="PANTHER" id="PTHR12663:SF50">
    <property type="entry name" value="SISTER CHROMATID COHESION PROTEIN PDS5 HOMOLOG B"/>
    <property type="match status" value="1"/>
</dbReference>